<keyword evidence="2 4" id="KW-0418">Kinase</keyword>
<protein>
    <submittedName>
        <fullName evidence="4">PfkB family carbohydrate kinase</fullName>
    </submittedName>
</protein>
<dbReference type="Gene3D" id="3.40.1190.20">
    <property type="match status" value="1"/>
</dbReference>
<dbReference type="EMBL" id="BAAAZC010000015">
    <property type="protein sequence ID" value="GAA3971847.1"/>
    <property type="molecule type" value="Genomic_DNA"/>
</dbReference>
<organism evidence="4 5">
    <name type="scientific">Mucilaginibacter dorajii</name>
    <dbReference type="NCBI Taxonomy" id="692994"/>
    <lineage>
        <taxon>Bacteria</taxon>
        <taxon>Pseudomonadati</taxon>
        <taxon>Bacteroidota</taxon>
        <taxon>Sphingobacteriia</taxon>
        <taxon>Sphingobacteriales</taxon>
        <taxon>Sphingobacteriaceae</taxon>
        <taxon>Mucilaginibacter</taxon>
    </lineage>
</organism>
<dbReference type="PANTHER" id="PTHR10584:SF166">
    <property type="entry name" value="RIBOKINASE"/>
    <property type="match status" value="1"/>
</dbReference>
<evidence type="ECO:0000313" key="5">
    <source>
        <dbReference type="Proteomes" id="UP001500742"/>
    </source>
</evidence>
<evidence type="ECO:0000256" key="1">
    <source>
        <dbReference type="ARBA" id="ARBA00022679"/>
    </source>
</evidence>
<evidence type="ECO:0000313" key="4">
    <source>
        <dbReference type="EMBL" id="GAA3971847.1"/>
    </source>
</evidence>
<name>A0ABP7PVM9_9SPHI</name>
<dbReference type="PANTHER" id="PTHR10584">
    <property type="entry name" value="SUGAR KINASE"/>
    <property type="match status" value="1"/>
</dbReference>
<keyword evidence="1" id="KW-0808">Transferase</keyword>
<keyword evidence="5" id="KW-1185">Reference proteome</keyword>
<dbReference type="InterPro" id="IPR011611">
    <property type="entry name" value="PfkB_dom"/>
</dbReference>
<evidence type="ECO:0000259" key="3">
    <source>
        <dbReference type="Pfam" id="PF00294"/>
    </source>
</evidence>
<dbReference type="Pfam" id="PF00294">
    <property type="entry name" value="PfkB"/>
    <property type="match status" value="1"/>
</dbReference>
<dbReference type="InterPro" id="IPR029056">
    <property type="entry name" value="Ribokinase-like"/>
</dbReference>
<dbReference type="SUPFAM" id="SSF53613">
    <property type="entry name" value="Ribokinase-like"/>
    <property type="match status" value="1"/>
</dbReference>
<accession>A0ABP7PVM9</accession>
<dbReference type="GO" id="GO:0016301">
    <property type="term" value="F:kinase activity"/>
    <property type="evidence" value="ECO:0007669"/>
    <property type="project" value="UniProtKB-KW"/>
</dbReference>
<gene>
    <name evidence="4" type="ORF">GCM10022210_21710</name>
</gene>
<dbReference type="Proteomes" id="UP001500742">
    <property type="component" value="Unassembled WGS sequence"/>
</dbReference>
<evidence type="ECO:0000256" key="2">
    <source>
        <dbReference type="ARBA" id="ARBA00022777"/>
    </source>
</evidence>
<comment type="caution">
    <text evidence="4">The sequence shown here is derived from an EMBL/GenBank/DDBJ whole genome shotgun (WGS) entry which is preliminary data.</text>
</comment>
<proteinExistence type="predicted"/>
<feature type="domain" description="Carbohydrate kinase PfkB" evidence="3">
    <location>
        <begin position="149"/>
        <end position="276"/>
    </location>
</feature>
<sequence>MYDICCVGHITLDKVVTPQAVKHMAGGTSFYFSNAIRNMDVSYTLVTTLAQSEMVVVEKLCAKGIHVDALACGQSVYFENIYSENQNHRTQRVLQKANPFTIEQLQQTEAKIFHLGPLLADDIDVSLIRELHGRGRVSLDVQGYLREVVNENVVAIDWADKCEALQHIDILKANEHETEVLTGSTDIFEGARILAGWGVKEVVITLGSMGSVIYTDGVFYNIPAYTPTAVVDATGCGDTYMAGYLYQRIKGASFQQAGEFAAAMASYNIASYGPFTGTEEDVLALLNSGEKVYSY</sequence>
<dbReference type="RefSeq" id="WP_259091594.1">
    <property type="nucleotide sequence ID" value="NZ_BAAAZC010000015.1"/>
</dbReference>
<reference evidence="5" key="1">
    <citation type="journal article" date="2019" name="Int. J. Syst. Evol. Microbiol.">
        <title>The Global Catalogue of Microorganisms (GCM) 10K type strain sequencing project: providing services to taxonomists for standard genome sequencing and annotation.</title>
        <authorList>
            <consortium name="The Broad Institute Genomics Platform"/>
            <consortium name="The Broad Institute Genome Sequencing Center for Infectious Disease"/>
            <person name="Wu L."/>
            <person name="Ma J."/>
        </authorList>
    </citation>
    <scope>NUCLEOTIDE SEQUENCE [LARGE SCALE GENOMIC DNA]</scope>
    <source>
        <strain evidence="5">JCM 16601</strain>
    </source>
</reference>